<dbReference type="GeneID" id="80558678"/>
<evidence type="ECO:0000313" key="2">
    <source>
        <dbReference type="Proteomes" id="UP001321479"/>
    </source>
</evidence>
<dbReference type="Proteomes" id="UP001321479">
    <property type="component" value="Segment"/>
</dbReference>
<dbReference type="RefSeq" id="YP_010842081.1">
    <property type="nucleotide sequence ID" value="NC_079139.1"/>
</dbReference>
<proteinExistence type="predicted"/>
<name>A0ABM7NTH6_9VIRU</name>
<accession>A0ABM7NTH6</accession>
<evidence type="ECO:0000313" key="1">
    <source>
        <dbReference type="EMBL" id="BCS83473.1"/>
    </source>
</evidence>
<protein>
    <submittedName>
        <fullName evidence="1">Uncharacterized protein</fullName>
    </submittedName>
</protein>
<sequence length="250" mass="27088">MCSIFEPQGKIIPDCIIYILMTTLGGRQMVRAGNCCCPGLAVRPDVYDNNINNPCGSTVPLNYDNIIANRASTNPVGFGNRYVDPIPPSSPLYTPSINQYTGVYQRYNGNPLSRPRNFTGSSFLEFDSTAVANRAFNNHCNLAARYTSNDMRSYRGINYNGSRFGDPSIGYGRLTGCRSCCGGAPYALDLPYGADIPFLIDAPYGAGTVYTANTPCAIAPVPNVVNYGPVSYDSYNIYNGSVGPGVFPYY</sequence>
<organism evidence="1 2">
    <name type="scientific">Cotonvirus japonicus</name>
    <dbReference type="NCBI Taxonomy" id="2811091"/>
    <lineage>
        <taxon>Viruses</taxon>
        <taxon>Varidnaviria</taxon>
        <taxon>Bamfordvirae</taxon>
        <taxon>Nucleocytoviricota</taxon>
        <taxon>Megaviricetes</taxon>
        <taxon>Imitervirales</taxon>
        <taxon>Mimiviridae</taxon>
        <taxon>Megamimivirinae</taxon>
        <taxon>Cotonvirus</taxon>
        <taxon>Cotonvirus japonicum</taxon>
    </lineage>
</organism>
<keyword evidence="2" id="KW-1185">Reference proteome</keyword>
<reference evidence="1 2" key="1">
    <citation type="submission" date="2021-02" db="EMBL/GenBank/DDBJ databases">
        <title>Cotonvirus japonicus, which uses Golgi apparatus of host cells for its virion factory, phylogenetically links tailed tupanvirus and icosahedral mimivirus.</title>
        <authorList>
            <person name="Takahashi H."/>
            <person name="Fukaya S."/>
            <person name="Song C."/>
            <person name="Murata K."/>
            <person name="Takemura M."/>
        </authorList>
    </citation>
    <scope>NUCLEOTIDE SEQUENCE [LARGE SCALE GENOMIC DNA]</scope>
</reference>
<dbReference type="EMBL" id="AP024483">
    <property type="protein sequence ID" value="BCS83473.1"/>
    <property type="molecule type" value="Genomic_DNA"/>
</dbReference>